<protein>
    <submittedName>
        <fullName evidence="1">Uncharacterized protein</fullName>
    </submittedName>
</protein>
<dbReference type="EMBL" id="BGZK01000090">
    <property type="protein sequence ID" value="GBP17758.1"/>
    <property type="molecule type" value="Genomic_DNA"/>
</dbReference>
<evidence type="ECO:0000313" key="2">
    <source>
        <dbReference type="Proteomes" id="UP000299102"/>
    </source>
</evidence>
<name>A0A4C1TV42_EUMVA</name>
<dbReference type="Proteomes" id="UP000299102">
    <property type="component" value="Unassembled WGS sequence"/>
</dbReference>
<sequence length="101" mass="10492">MSIGLALNLGPAAEAAFVFSFGPNVEFGLGPALVSNPDPTLGHRPSFAFNPTSVTRDPELFLSPPGLPEAVQFVVAARGSFSSNGYQFYERCGLPSAASTS</sequence>
<proteinExistence type="predicted"/>
<dbReference type="AlphaFoldDB" id="A0A4C1TV42"/>
<reference evidence="1 2" key="1">
    <citation type="journal article" date="2019" name="Commun. Biol.">
        <title>The bagworm genome reveals a unique fibroin gene that provides high tensile strength.</title>
        <authorList>
            <person name="Kono N."/>
            <person name="Nakamura H."/>
            <person name="Ohtoshi R."/>
            <person name="Tomita M."/>
            <person name="Numata K."/>
            <person name="Arakawa K."/>
        </authorList>
    </citation>
    <scope>NUCLEOTIDE SEQUENCE [LARGE SCALE GENOMIC DNA]</scope>
</reference>
<accession>A0A4C1TV42</accession>
<evidence type="ECO:0000313" key="1">
    <source>
        <dbReference type="EMBL" id="GBP17758.1"/>
    </source>
</evidence>
<keyword evidence="2" id="KW-1185">Reference proteome</keyword>
<comment type="caution">
    <text evidence="1">The sequence shown here is derived from an EMBL/GenBank/DDBJ whole genome shotgun (WGS) entry which is preliminary data.</text>
</comment>
<organism evidence="1 2">
    <name type="scientific">Eumeta variegata</name>
    <name type="common">Bagworm moth</name>
    <name type="synonym">Eumeta japonica</name>
    <dbReference type="NCBI Taxonomy" id="151549"/>
    <lineage>
        <taxon>Eukaryota</taxon>
        <taxon>Metazoa</taxon>
        <taxon>Ecdysozoa</taxon>
        <taxon>Arthropoda</taxon>
        <taxon>Hexapoda</taxon>
        <taxon>Insecta</taxon>
        <taxon>Pterygota</taxon>
        <taxon>Neoptera</taxon>
        <taxon>Endopterygota</taxon>
        <taxon>Lepidoptera</taxon>
        <taxon>Glossata</taxon>
        <taxon>Ditrysia</taxon>
        <taxon>Tineoidea</taxon>
        <taxon>Psychidae</taxon>
        <taxon>Oiketicinae</taxon>
        <taxon>Eumeta</taxon>
    </lineage>
</organism>
<gene>
    <name evidence="1" type="ORF">EVAR_102617_1</name>
</gene>